<organism evidence="7 8">
    <name type="scientific">Prorocentrum cordatum</name>
    <dbReference type="NCBI Taxonomy" id="2364126"/>
    <lineage>
        <taxon>Eukaryota</taxon>
        <taxon>Sar</taxon>
        <taxon>Alveolata</taxon>
        <taxon>Dinophyceae</taxon>
        <taxon>Prorocentrales</taxon>
        <taxon>Prorocentraceae</taxon>
        <taxon>Prorocentrum</taxon>
    </lineage>
</organism>
<sequence length="863" mass="97809">MAQGQEDQRAAFAKFWQAVQLEEALGPTEAAARAIERMRSGAPAPDFYTGNTSAPSLQSLDLASVEGLEQAVSSFRDPFLLGTAFPLERAHPMEVDSEAAPPGGHIPAVDLPALRAWYEKVAQFEPAPRDPEGDASMSEPLGQLERLLEACGDLTSALARKLVRPRRSDGTWSGEPFGYPEILPSFLDCPQGLRLLVLILFHPSLGDPDSYSQWHRVLRGFRILKPEHRDTLAAWFADERNVSFEEFQEIVQNLQQLITIEFLNEFSASDMPPDAQARADHIPEQVWTYFVARTSQKCKNALCCIDVFWRANLRKREARKRWRRAELTRGTAAVVGGEGRGPPPRCLKDEEFFNDALNSCERILAHEFDHSMLFEHIEAERDMTLMQQPPRRASSLQEIERKAVVNNDTFGLLAHPFCLDASNKCRFLMFDSSTRQRIETRQEVMNQVMQGHRRVNPYLVIKVKRDDIVQDTLHSIARLKPSEFRKKLKVQFQDEEGIDEGGVKKEFFELLVEKLYDPNYAMFTYSKRLRGLSRELGTLHSVPRGTVADNSNNKTYWFNPGSFESNMQYEMFGALLGMAIYNQVILSIRFPLVIYEKLLVDDPAGFIPGTLDTLMDIQPVLAKSLTEMLEFEGNVEEVFCRNFVASYENFGAVVEVPLKDGGDTIPVTNANRHEYVDLYVNWFLNQSIHEKFSSFKLGFLRCMEVEEDRPSPADAVPSAAAGARARTANMFLRLFRPVDLELLVCGNPVLDFHEYRSNTDYTDGYDASSDQCRWFWEIVLESFDEDQRRELLTFVTGSDRAPPKGLGAPEARLTISRQGPDCDSLPTAHTCFNHLLIPAYPSKEKLEAKLRLAITFNQGFGIA</sequence>
<protein>
    <recommendedName>
        <fullName evidence="2">HECT-type E3 ubiquitin transferase</fullName>
        <ecNumber evidence="2">2.3.2.26</ecNumber>
    </recommendedName>
</protein>
<evidence type="ECO:0000256" key="2">
    <source>
        <dbReference type="ARBA" id="ARBA00012485"/>
    </source>
</evidence>
<dbReference type="Gene3D" id="3.90.1750.10">
    <property type="entry name" value="Hect, E3 ligase catalytic domains"/>
    <property type="match status" value="1"/>
</dbReference>
<proteinExistence type="predicted"/>
<dbReference type="InterPro" id="IPR044611">
    <property type="entry name" value="E3A/B/C-like"/>
</dbReference>
<evidence type="ECO:0000313" key="8">
    <source>
        <dbReference type="Proteomes" id="UP001189429"/>
    </source>
</evidence>
<dbReference type="PANTHER" id="PTHR45700:SF8">
    <property type="entry name" value="HECT-TYPE E3 UBIQUITIN TRANSFERASE"/>
    <property type="match status" value="1"/>
</dbReference>
<reference evidence="7" key="1">
    <citation type="submission" date="2023-10" db="EMBL/GenBank/DDBJ databases">
        <authorList>
            <person name="Chen Y."/>
            <person name="Shah S."/>
            <person name="Dougan E. K."/>
            <person name="Thang M."/>
            <person name="Chan C."/>
        </authorList>
    </citation>
    <scope>NUCLEOTIDE SEQUENCE [LARGE SCALE GENOMIC DNA]</scope>
</reference>
<feature type="domain" description="HECT" evidence="6">
    <location>
        <begin position="480"/>
        <end position="863"/>
    </location>
</feature>
<keyword evidence="8" id="KW-1185">Reference proteome</keyword>
<accession>A0ABN9TD36</accession>
<name>A0ABN9TD36_9DINO</name>
<evidence type="ECO:0000259" key="6">
    <source>
        <dbReference type="PROSITE" id="PS50237"/>
    </source>
</evidence>
<dbReference type="InterPro" id="IPR000569">
    <property type="entry name" value="HECT_dom"/>
</dbReference>
<keyword evidence="3" id="KW-0808">Transferase</keyword>
<evidence type="ECO:0000313" key="7">
    <source>
        <dbReference type="EMBL" id="CAK0843030.1"/>
    </source>
</evidence>
<dbReference type="CDD" id="cd00078">
    <property type="entry name" value="HECTc"/>
    <property type="match status" value="1"/>
</dbReference>
<evidence type="ECO:0000256" key="5">
    <source>
        <dbReference type="PROSITE-ProRule" id="PRU00104"/>
    </source>
</evidence>
<dbReference type="SUPFAM" id="SSF56204">
    <property type="entry name" value="Hect, E3 ligase catalytic domain"/>
    <property type="match status" value="1"/>
</dbReference>
<dbReference type="Pfam" id="PF00632">
    <property type="entry name" value="HECT"/>
    <property type="match status" value="1"/>
</dbReference>
<feature type="active site" description="Glycyl thioester intermediate" evidence="5">
    <location>
        <position position="831"/>
    </location>
</feature>
<comment type="caution">
    <text evidence="7">The sequence shown here is derived from an EMBL/GenBank/DDBJ whole genome shotgun (WGS) entry which is preliminary data.</text>
</comment>
<evidence type="ECO:0000256" key="1">
    <source>
        <dbReference type="ARBA" id="ARBA00000885"/>
    </source>
</evidence>
<dbReference type="SMART" id="SM00119">
    <property type="entry name" value="HECTc"/>
    <property type="match status" value="1"/>
</dbReference>
<dbReference type="InterPro" id="IPR035983">
    <property type="entry name" value="Hect_E3_ubiquitin_ligase"/>
</dbReference>
<dbReference type="Gene3D" id="3.30.2410.10">
    <property type="entry name" value="Hect, E3 ligase catalytic domain"/>
    <property type="match status" value="1"/>
</dbReference>
<dbReference type="PROSITE" id="PS50237">
    <property type="entry name" value="HECT"/>
    <property type="match status" value="1"/>
</dbReference>
<evidence type="ECO:0000256" key="3">
    <source>
        <dbReference type="ARBA" id="ARBA00022679"/>
    </source>
</evidence>
<dbReference type="EC" id="2.3.2.26" evidence="2"/>
<dbReference type="Gene3D" id="3.30.2160.10">
    <property type="entry name" value="Hect, E3 ligase catalytic domain"/>
    <property type="match status" value="1"/>
</dbReference>
<dbReference type="Proteomes" id="UP001189429">
    <property type="component" value="Unassembled WGS sequence"/>
</dbReference>
<comment type="catalytic activity">
    <reaction evidence="1">
        <text>S-ubiquitinyl-[E2 ubiquitin-conjugating enzyme]-L-cysteine + [acceptor protein]-L-lysine = [E2 ubiquitin-conjugating enzyme]-L-cysteine + N(6)-ubiquitinyl-[acceptor protein]-L-lysine.</text>
        <dbReference type="EC" id="2.3.2.26"/>
    </reaction>
</comment>
<evidence type="ECO:0000256" key="4">
    <source>
        <dbReference type="ARBA" id="ARBA00022786"/>
    </source>
</evidence>
<dbReference type="EMBL" id="CAUYUJ010014544">
    <property type="protein sequence ID" value="CAK0843030.1"/>
    <property type="molecule type" value="Genomic_DNA"/>
</dbReference>
<gene>
    <name evidence="7" type="ORF">PCOR1329_LOCUS37485</name>
</gene>
<dbReference type="PANTHER" id="PTHR45700">
    <property type="entry name" value="UBIQUITIN-PROTEIN LIGASE E3C"/>
    <property type="match status" value="1"/>
</dbReference>
<keyword evidence="4 5" id="KW-0833">Ubl conjugation pathway</keyword>